<comment type="caution">
    <text evidence="11">The sequence shown here is derived from an EMBL/GenBank/DDBJ whole genome shotgun (WGS) entry which is preliminary data.</text>
</comment>
<dbReference type="PANTHER" id="PTHR12623:SF6">
    <property type="entry name" value="NGFI-A-BINDING PROTEIN 2"/>
    <property type="match status" value="1"/>
</dbReference>
<dbReference type="Pfam" id="PF04904">
    <property type="entry name" value="SAM_NCD1"/>
    <property type="match status" value="1"/>
</dbReference>
<dbReference type="InterPro" id="IPR006989">
    <property type="entry name" value="NAB_co-repressor_dom"/>
</dbReference>
<reference evidence="11" key="1">
    <citation type="journal article" date="2023" name="Science">
        <title>Genome structures resolve the early diversification of teleost fishes.</title>
        <authorList>
            <person name="Parey E."/>
            <person name="Louis A."/>
            <person name="Montfort J."/>
            <person name="Bouchez O."/>
            <person name="Roques C."/>
            <person name="Iampietro C."/>
            <person name="Lluch J."/>
            <person name="Castinel A."/>
            <person name="Donnadieu C."/>
            <person name="Desvignes T."/>
            <person name="Floi Bucao C."/>
            <person name="Jouanno E."/>
            <person name="Wen M."/>
            <person name="Mejri S."/>
            <person name="Dirks R."/>
            <person name="Jansen H."/>
            <person name="Henkel C."/>
            <person name="Chen W.J."/>
            <person name="Zahm M."/>
            <person name="Cabau C."/>
            <person name="Klopp C."/>
            <person name="Thompson A.W."/>
            <person name="Robinson-Rechavi M."/>
            <person name="Braasch I."/>
            <person name="Lecointre G."/>
            <person name="Bobe J."/>
            <person name="Postlethwait J.H."/>
            <person name="Berthelot C."/>
            <person name="Roest Crollius H."/>
            <person name="Guiguen Y."/>
        </authorList>
    </citation>
    <scope>NUCLEOTIDE SEQUENCE</scope>
    <source>
        <strain evidence="11">NC1722</strain>
    </source>
</reference>
<dbReference type="GO" id="GO:0005634">
    <property type="term" value="C:nucleus"/>
    <property type="evidence" value="ECO:0007669"/>
    <property type="project" value="UniProtKB-SubCell"/>
</dbReference>
<comment type="subunit">
    <text evidence="3">Homomultimers may associate with EGR1 bound to DNA.</text>
</comment>
<evidence type="ECO:0000259" key="9">
    <source>
        <dbReference type="Pfam" id="PF04904"/>
    </source>
</evidence>
<sequence>MACCNPPPGLSHPHIQQKAVINNAVSRDTSRLSVSDESAMSLPRTLGELQLYRVLQRANLLAYYDTFIQQGGDDVQQLCEAGEEEFLEIMALVGMATKPLHVRRLQKALRDWAANPALFNQPLASVPLNSIPLFKIDTSGGAAGAGATGGSRKSLSNGQPGSPCEREERTSLTPLRSASPKSPCSQVSPQPPDTFYRDKLSPMDPQWLSQEPDRNFSEDQPSPPLPPTPSASSSTSASGWPGGQLDGETARAVSESVGRLLHTVPRTDSGEVKALLKLNKKLAKTVGHIYKLDPKDPAKEEEIRKYSLIYGRFDSKRREGKQLTHHEMIINEAAAQFCIRDNALLLRRVELFSLARQVARECAYTSTLKNSRTNTDDSTLPPQKRIKQEVIVSECVSSSHDITEGLAAGSEGGHQGALRSGGDEDSMSGESLDGLTQGVGSQSSHSSSPCPTMEASAPPTWSRNLMQQTLMDEGLRLARLVSHDHVGKASPRTQSAESEEKTSARPRRRSSSGSTKDDSDNSGK</sequence>
<keyword evidence="6" id="KW-0804">Transcription</keyword>
<evidence type="ECO:0000256" key="1">
    <source>
        <dbReference type="ARBA" id="ARBA00004123"/>
    </source>
</evidence>
<name>A0AAD7RUA2_9TELE</name>
<dbReference type="EMBL" id="JAINUG010000168">
    <property type="protein sequence ID" value="KAJ8390489.1"/>
    <property type="molecule type" value="Genomic_DNA"/>
</dbReference>
<proteinExistence type="inferred from homology"/>
<evidence type="ECO:0000256" key="7">
    <source>
        <dbReference type="ARBA" id="ARBA00023242"/>
    </source>
</evidence>
<dbReference type="GO" id="GO:0045892">
    <property type="term" value="P:negative regulation of DNA-templated transcription"/>
    <property type="evidence" value="ECO:0007669"/>
    <property type="project" value="InterPro"/>
</dbReference>
<evidence type="ECO:0008006" key="13">
    <source>
        <dbReference type="Google" id="ProtNLM"/>
    </source>
</evidence>
<dbReference type="InterPro" id="IPR039040">
    <property type="entry name" value="NAB_fam"/>
</dbReference>
<evidence type="ECO:0000256" key="5">
    <source>
        <dbReference type="ARBA" id="ARBA00023015"/>
    </source>
</evidence>
<comment type="subcellular location">
    <subcellularLocation>
        <location evidence="1">Nucleus</location>
    </subcellularLocation>
</comment>
<dbReference type="Gene3D" id="1.20.120.2010">
    <property type="entry name" value="NAB conserved domain 2"/>
    <property type="match status" value="1"/>
</dbReference>
<dbReference type="PANTHER" id="PTHR12623">
    <property type="entry name" value="NGFI-A BINDING PROTEIN"/>
    <property type="match status" value="1"/>
</dbReference>
<evidence type="ECO:0000256" key="2">
    <source>
        <dbReference type="ARBA" id="ARBA00008864"/>
    </source>
</evidence>
<evidence type="ECO:0000313" key="11">
    <source>
        <dbReference type="EMBL" id="KAJ8390489.1"/>
    </source>
</evidence>
<evidence type="ECO:0000259" key="10">
    <source>
        <dbReference type="Pfam" id="PF04905"/>
    </source>
</evidence>
<keyword evidence="7" id="KW-0539">Nucleus</keyword>
<feature type="region of interest" description="Disordered" evidence="8">
    <location>
        <begin position="404"/>
        <end position="460"/>
    </location>
</feature>
<keyword evidence="12" id="KW-1185">Reference proteome</keyword>
<dbReference type="Proteomes" id="UP001221898">
    <property type="component" value="Unassembled WGS sequence"/>
</dbReference>
<dbReference type="GO" id="GO:0003712">
    <property type="term" value="F:transcription coregulator activity"/>
    <property type="evidence" value="ECO:0007669"/>
    <property type="project" value="InterPro"/>
</dbReference>
<evidence type="ECO:0000256" key="6">
    <source>
        <dbReference type="ARBA" id="ARBA00023163"/>
    </source>
</evidence>
<dbReference type="InterPro" id="IPR013761">
    <property type="entry name" value="SAM/pointed_sf"/>
</dbReference>
<feature type="region of interest" description="Disordered" evidence="8">
    <location>
        <begin position="142"/>
        <end position="247"/>
    </location>
</feature>
<gene>
    <name evidence="11" type="ORF">AAFF_G00102860</name>
</gene>
<evidence type="ECO:0000256" key="8">
    <source>
        <dbReference type="SAM" id="MobiDB-lite"/>
    </source>
</evidence>
<feature type="compositionally biased region" description="Basic and acidic residues" evidence="8">
    <location>
        <begin position="515"/>
        <end position="524"/>
    </location>
</feature>
<evidence type="ECO:0000256" key="3">
    <source>
        <dbReference type="ARBA" id="ARBA00011364"/>
    </source>
</evidence>
<protein>
    <recommendedName>
        <fullName evidence="13">NGFI-A binding protein 2 (EGR1 binding protein 2)</fullName>
    </recommendedName>
</protein>
<comment type="similarity">
    <text evidence="2">Belongs to the NAB family.</text>
</comment>
<accession>A0AAD7RUA2</accession>
<feature type="region of interest" description="Disordered" evidence="8">
    <location>
        <begin position="481"/>
        <end position="524"/>
    </location>
</feature>
<organism evidence="11 12">
    <name type="scientific">Aldrovandia affinis</name>
    <dbReference type="NCBI Taxonomy" id="143900"/>
    <lineage>
        <taxon>Eukaryota</taxon>
        <taxon>Metazoa</taxon>
        <taxon>Chordata</taxon>
        <taxon>Craniata</taxon>
        <taxon>Vertebrata</taxon>
        <taxon>Euteleostomi</taxon>
        <taxon>Actinopterygii</taxon>
        <taxon>Neopterygii</taxon>
        <taxon>Teleostei</taxon>
        <taxon>Notacanthiformes</taxon>
        <taxon>Halosauridae</taxon>
        <taxon>Aldrovandia</taxon>
    </lineage>
</organism>
<dbReference type="InterPro" id="IPR038398">
    <property type="entry name" value="NCD2_sf"/>
</dbReference>
<dbReference type="Pfam" id="PF04905">
    <property type="entry name" value="NCD2"/>
    <property type="match status" value="1"/>
</dbReference>
<dbReference type="FunFam" id="1.20.120.2010:FF:000001">
    <property type="entry name" value="NGFI-A-binding protein 1 isoform X1"/>
    <property type="match status" value="1"/>
</dbReference>
<evidence type="ECO:0000313" key="12">
    <source>
        <dbReference type="Proteomes" id="UP001221898"/>
    </source>
</evidence>
<dbReference type="AlphaFoldDB" id="A0AAD7RUA2"/>
<feature type="domain" description="Nab N-terminal" evidence="9">
    <location>
        <begin position="43"/>
        <end position="120"/>
    </location>
</feature>
<feature type="domain" description="NAB co-repressor" evidence="10">
    <location>
        <begin position="245"/>
        <end position="372"/>
    </location>
</feature>
<keyword evidence="5" id="KW-0805">Transcription regulation</keyword>
<dbReference type="Gene3D" id="1.10.150.50">
    <property type="entry name" value="Transcription Factor, Ets-1"/>
    <property type="match status" value="1"/>
</dbReference>
<feature type="compositionally biased region" description="Polar residues" evidence="8">
    <location>
        <begin position="171"/>
        <end position="188"/>
    </location>
</feature>
<evidence type="ECO:0000256" key="4">
    <source>
        <dbReference type="ARBA" id="ARBA00022491"/>
    </source>
</evidence>
<keyword evidence="4" id="KW-0678">Repressor</keyword>
<dbReference type="InterPro" id="IPR006988">
    <property type="entry name" value="Nab_N"/>
</dbReference>